<evidence type="ECO:0000256" key="7">
    <source>
        <dbReference type="ARBA" id="ARBA00022840"/>
    </source>
</evidence>
<dbReference type="SUPFAM" id="SSF55785">
    <property type="entry name" value="PYP-like sensor domain (PAS domain)"/>
    <property type="match status" value="1"/>
</dbReference>
<keyword evidence="6 10" id="KW-0418">Kinase</keyword>
<protein>
    <recommendedName>
        <fullName evidence="2">histidine kinase</fullName>
        <ecNumber evidence="2">2.7.13.3</ecNumber>
    </recommendedName>
</protein>
<dbReference type="InterPro" id="IPR013656">
    <property type="entry name" value="PAS_4"/>
</dbReference>
<dbReference type="InterPro" id="IPR003594">
    <property type="entry name" value="HATPase_dom"/>
</dbReference>
<keyword evidence="8" id="KW-0902">Two-component regulatory system</keyword>
<dbReference type="InterPro" id="IPR003661">
    <property type="entry name" value="HisK_dim/P_dom"/>
</dbReference>
<dbReference type="InterPro" id="IPR005467">
    <property type="entry name" value="His_kinase_dom"/>
</dbReference>
<dbReference type="SMART" id="SM00388">
    <property type="entry name" value="HisKA"/>
    <property type="match status" value="1"/>
</dbReference>
<organism evidence="10 11">
    <name type="scientific">Thiohalorhabdus denitrificans</name>
    <dbReference type="NCBI Taxonomy" id="381306"/>
    <lineage>
        <taxon>Bacteria</taxon>
        <taxon>Pseudomonadati</taxon>
        <taxon>Pseudomonadota</taxon>
        <taxon>Gammaproteobacteria</taxon>
        <taxon>Thiohalorhabdales</taxon>
        <taxon>Thiohalorhabdaceae</taxon>
        <taxon>Thiohalorhabdus</taxon>
    </lineage>
</organism>
<evidence type="ECO:0000256" key="8">
    <source>
        <dbReference type="ARBA" id="ARBA00023012"/>
    </source>
</evidence>
<keyword evidence="3" id="KW-0597">Phosphoprotein</keyword>
<sequence length="366" mass="40261">MNQPRPAQILDSLATAVLGFDERLQLEWMNPAAEELFAVGLRQGRDRAFETLFPERTDLVQRAREVLAQPRVVSEREIWLQRPGDGGRLVDVTFSPLPLEGDRLGLLVEATLSDRRSRIAQEGRRIEEQRALRRVVRGLAHEVKNPLGGLRGAAQLLAAHLPDPALAEYTEVMEHEVDRLLKLLESLQGPRRARQLAPLNIHQVLERVRRLVGAEAPEGVAILRDYDPSLPEITGDFDQLVQVFLNLAQNAVQAVAGQGGGRVVLRTRVERNYTIEGNRHPLALRVDVADNGPGIPEAEQSQIFYPLVTSRAEGRGLGLSIAQDLVTAHGGVIDLQSRPGETVFQVTLPLAPPAEGETNEHGAPGL</sequence>
<dbReference type="Gene3D" id="3.30.450.20">
    <property type="entry name" value="PAS domain"/>
    <property type="match status" value="1"/>
</dbReference>
<dbReference type="Proteomes" id="UP000183104">
    <property type="component" value="Unassembled WGS sequence"/>
</dbReference>
<dbReference type="InterPro" id="IPR036097">
    <property type="entry name" value="HisK_dim/P_sf"/>
</dbReference>
<evidence type="ECO:0000256" key="6">
    <source>
        <dbReference type="ARBA" id="ARBA00022777"/>
    </source>
</evidence>
<evidence type="ECO:0000313" key="11">
    <source>
        <dbReference type="Proteomes" id="UP000183104"/>
    </source>
</evidence>
<dbReference type="PANTHER" id="PTHR43065">
    <property type="entry name" value="SENSOR HISTIDINE KINASE"/>
    <property type="match status" value="1"/>
</dbReference>
<keyword evidence="5" id="KW-0547">Nucleotide-binding</keyword>
<gene>
    <name evidence="10" type="ORF">SAMN05661077_2412</name>
</gene>
<dbReference type="SMART" id="SM00387">
    <property type="entry name" value="HATPase_c"/>
    <property type="match status" value="1"/>
</dbReference>
<dbReference type="RefSeq" id="WP_054964804.1">
    <property type="nucleotide sequence ID" value="NZ_FMUN01000007.1"/>
</dbReference>
<evidence type="ECO:0000259" key="9">
    <source>
        <dbReference type="PROSITE" id="PS50109"/>
    </source>
</evidence>
<reference evidence="11" key="1">
    <citation type="submission" date="2016-10" db="EMBL/GenBank/DDBJ databases">
        <authorList>
            <person name="Varghese N."/>
        </authorList>
    </citation>
    <scope>NUCLEOTIDE SEQUENCE [LARGE SCALE GENOMIC DNA]</scope>
    <source>
        <strain evidence="11">HL 19</strain>
    </source>
</reference>
<dbReference type="InterPro" id="IPR035965">
    <property type="entry name" value="PAS-like_dom_sf"/>
</dbReference>
<dbReference type="PANTHER" id="PTHR43065:SF16">
    <property type="entry name" value="SENSORY HISTIDINE KINASE_PHOSPHATASE NTRB"/>
    <property type="match status" value="1"/>
</dbReference>
<dbReference type="GO" id="GO:0005524">
    <property type="term" value="F:ATP binding"/>
    <property type="evidence" value="ECO:0007669"/>
    <property type="project" value="UniProtKB-KW"/>
</dbReference>
<dbReference type="Gene3D" id="3.30.565.10">
    <property type="entry name" value="Histidine kinase-like ATPase, C-terminal domain"/>
    <property type="match status" value="1"/>
</dbReference>
<evidence type="ECO:0000256" key="5">
    <source>
        <dbReference type="ARBA" id="ARBA00022741"/>
    </source>
</evidence>
<dbReference type="OrthoDB" id="9789238at2"/>
<dbReference type="STRING" id="381306.AN478_01280"/>
<keyword evidence="7" id="KW-0067">ATP-binding</keyword>
<dbReference type="AlphaFoldDB" id="A0A0P9GMU1"/>
<dbReference type="Pfam" id="PF02518">
    <property type="entry name" value="HATPase_c"/>
    <property type="match status" value="1"/>
</dbReference>
<evidence type="ECO:0000313" key="10">
    <source>
        <dbReference type="EMBL" id="SCY54032.1"/>
    </source>
</evidence>
<name>A0A0P9GMU1_9GAMM</name>
<dbReference type="PRINTS" id="PR00344">
    <property type="entry name" value="BCTRLSENSOR"/>
</dbReference>
<dbReference type="GO" id="GO:0000155">
    <property type="term" value="F:phosphorelay sensor kinase activity"/>
    <property type="evidence" value="ECO:0007669"/>
    <property type="project" value="InterPro"/>
</dbReference>
<dbReference type="NCBIfam" id="NF008293">
    <property type="entry name" value="PRK11073.1"/>
    <property type="match status" value="1"/>
</dbReference>
<dbReference type="SUPFAM" id="SSF55874">
    <property type="entry name" value="ATPase domain of HSP90 chaperone/DNA topoisomerase II/histidine kinase"/>
    <property type="match status" value="1"/>
</dbReference>
<dbReference type="SUPFAM" id="SSF47384">
    <property type="entry name" value="Homodimeric domain of signal transducing histidine kinase"/>
    <property type="match status" value="1"/>
</dbReference>
<dbReference type="Gene3D" id="1.10.287.130">
    <property type="match status" value="1"/>
</dbReference>
<evidence type="ECO:0000256" key="1">
    <source>
        <dbReference type="ARBA" id="ARBA00000085"/>
    </source>
</evidence>
<dbReference type="InterPro" id="IPR004358">
    <property type="entry name" value="Sig_transdc_His_kin-like_C"/>
</dbReference>
<dbReference type="PATRIC" id="fig|381306.5.peg.2611"/>
<keyword evidence="4" id="KW-0808">Transferase</keyword>
<dbReference type="EMBL" id="FMUN01000007">
    <property type="protein sequence ID" value="SCY54032.1"/>
    <property type="molecule type" value="Genomic_DNA"/>
</dbReference>
<proteinExistence type="predicted"/>
<keyword evidence="11" id="KW-1185">Reference proteome</keyword>
<feature type="domain" description="Histidine kinase" evidence="9">
    <location>
        <begin position="138"/>
        <end position="352"/>
    </location>
</feature>
<evidence type="ECO:0000256" key="4">
    <source>
        <dbReference type="ARBA" id="ARBA00022679"/>
    </source>
</evidence>
<accession>A0A0P9GMU1</accession>
<dbReference type="EC" id="2.7.13.3" evidence="2"/>
<evidence type="ECO:0000256" key="3">
    <source>
        <dbReference type="ARBA" id="ARBA00022553"/>
    </source>
</evidence>
<dbReference type="PROSITE" id="PS50109">
    <property type="entry name" value="HIS_KIN"/>
    <property type="match status" value="1"/>
</dbReference>
<evidence type="ECO:0000256" key="2">
    <source>
        <dbReference type="ARBA" id="ARBA00012438"/>
    </source>
</evidence>
<dbReference type="CDD" id="cd00082">
    <property type="entry name" value="HisKA"/>
    <property type="match status" value="1"/>
</dbReference>
<dbReference type="Pfam" id="PF00512">
    <property type="entry name" value="HisKA"/>
    <property type="match status" value="1"/>
</dbReference>
<dbReference type="InterPro" id="IPR036890">
    <property type="entry name" value="HATPase_C_sf"/>
</dbReference>
<comment type="catalytic activity">
    <reaction evidence="1">
        <text>ATP + protein L-histidine = ADP + protein N-phospho-L-histidine.</text>
        <dbReference type="EC" id="2.7.13.3"/>
    </reaction>
</comment>
<dbReference type="Pfam" id="PF08448">
    <property type="entry name" value="PAS_4"/>
    <property type="match status" value="1"/>
</dbReference>